<organism evidence="1 2">
    <name type="scientific">Cupriavidus taiwanensis</name>
    <dbReference type="NCBI Taxonomy" id="164546"/>
    <lineage>
        <taxon>Bacteria</taxon>
        <taxon>Pseudomonadati</taxon>
        <taxon>Pseudomonadota</taxon>
        <taxon>Betaproteobacteria</taxon>
        <taxon>Burkholderiales</taxon>
        <taxon>Burkholderiaceae</taxon>
        <taxon>Cupriavidus</taxon>
    </lineage>
</organism>
<name>A0A375JC07_9BURK</name>
<dbReference type="EMBL" id="OVTA01000065">
    <property type="protein sequence ID" value="SPS02312.1"/>
    <property type="molecule type" value="Genomic_DNA"/>
</dbReference>
<dbReference type="Proteomes" id="UP000256805">
    <property type="component" value="Unassembled WGS sequence"/>
</dbReference>
<sequence>MGRDGWSVSTVGGVVAAAGATFPVAEVAAVDGTEGAVLCVFAGLPPAEAIAAATGFDIADAALAGAAAERPTVATIANAAGVQR</sequence>
<proteinExistence type="predicted"/>
<evidence type="ECO:0000313" key="2">
    <source>
        <dbReference type="Proteomes" id="UP000256805"/>
    </source>
</evidence>
<protein>
    <submittedName>
        <fullName evidence="1">Uncharacterized protein</fullName>
    </submittedName>
</protein>
<accession>A0A375JC07</accession>
<gene>
    <name evidence="1" type="ORF">CBM2634_P30056</name>
</gene>
<dbReference type="AlphaFoldDB" id="A0A375JC07"/>
<reference evidence="1 2" key="1">
    <citation type="submission" date="2018-01" db="EMBL/GenBank/DDBJ databases">
        <authorList>
            <person name="Gaut B.S."/>
            <person name="Morton B.R."/>
            <person name="Clegg M.T."/>
            <person name="Duvall M.R."/>
        </authorList>
    </citation>
    <scope>NUCLEOTIDE SEQUENCE [LARGE SCALE GENOMIC DNA]</scope>
    <source>
        <strain evidence="1">Cupriavidus taiwanensis cmp 52</strain>
    </source>
</reference>
<evidence type="ECO:0000313" key="1">
    <source>
        <dbReference type="EMBL" id="SPS02312.1"/>
    </source>
</evidence>